<dbReference type="Proteomes" id="UP001056109">
    <property type="component" value="Chromosome"/>
</dbReference>
<dbReference type="SUPFAM" id="SSF53474">
    <property type="entry name" value="alpha/beta-Hydrolases"/>
    <property type="match status" value="1"/>
</dbReference>
<dbReference type="Gene3D" id="3.40.50.1820">
    <property type="entry name" value="alpha/beta hydrolase"/>
    <property type="match status" value="1"/>
</dbReference>
<dbReference type="InterPro" id="IPR013094">
    <property type="entry name" value="AB_hydrolase_3"/>
</dbReference>
<dbReference type="InterPro" id="IPR050300">
    <property type="entry name" value="GDXG_lipolytic_enzyme"/>
</dbReference>
<evidence type="ECO:0000313" key="4">
    <source>
        <dbReference type="Proteomes" id="UP001056109"/>
    </source>
</evidence>
<keyword evidence="1 3" id="KW-0378">Hydrolase</keyword>
<dbReference type="RefSeq" id="WP_252672599.1">
    <property type="nucleotide sequence ID" value="NZ_CP099547.1"/>
</dbReference>
<dbReference type="EMBL" id="CP099547">
    <property type="protein sequence ID" value="USR78786.1"/>
    <property type="molecule type" value="Genomic_DNA"/>
</dbReference>
<evidence type="ECO:0000259" key="2">
    <source>
        <dbReference type="Pfam" id="PF07859"/>
    </source>
</evidence>
<dbReference type="PANTHER" id="PTHR48081">
    <property type="entry name" value="AB HYDROLASE SUPERFAMILY PROTEIN C4A8.06C"/>
    <property type="match status" value="1"/>
</dbReference>
<evidence type="ECO:0000313" key="3">
    <source>
        <dbReference type="EMBL" id="USR78786.1"/>
    </source>
</evidence>
<reference evidence="3" key="1">
    <citation type="submission" date="2022-06" db="EMBL/GenBank/DDBJ databases">
        <title>Complete Genome Sequence of Arcanobacterium pinnipediorum strain DSM 28752 isolated from a harbour seal.</title>
        <authorList>
            <person name="Borowiak M."/>
            <person name="Kreitlow A."/>
            <person name="Alssahen M."/>
            <person name="Malorny B."/>
            <person name="Laemmler C."/>
            <person name="Prenger-Berninghoff E."/>
            <person name="Siebert U."/>
            <person name="Ploetz M."/>
            <person name="Abdulmawjood A."/>
        </authorList>
    </citation>
    <scope>NUCLEOTIDE SEQUENCE</scope>
    <source>
        <strain evidence="3">DSM 28752</strain>
    </source>
</reference>
<feature type="domain" description="Alpha/beta hydrolase fold-3" evidence="2">
    <location>
        <begin position="74"/>
        <end position="281"/>
    </location>
</feature>
<sequence length="310" mass="34700">MHNRMRQVLQRKDEIRRELNCPNQTLEQIRQGYAMKLRWWNDGGPRVSVHQTFAGSNRVSVTLYGQDFNCGHAIVYAHGGGWIVGHSSTHDRLLRMISARCQCPVYSVNYSLAPQAKYPTQVQEVSSVVRAVAPRFSRLVLMGDSCGATLMMQVFRALSQPLSRDDGGSTDAMSAQISGLVLFYGAYGLEDSQSLAQFGALDPSMTRADLRGYEEAILPKGQSRDVLNFLDGHLTGFPQAFIVGCEYDPLRDDSRELALRLEHDSVRAEYVELPGLMHAFLQYSRMLPEVSTIVNRVAQWIDSIAPRGSR</sequence>
<organism evidence="3 4">
    <name type="scientific">Arcanobacterium pinnipediorum</name>
    <dbReference type="NCBI Taxonomy" id="1503041"/>
    <lineage>
        <taxon>Bacteria</taxon>
        <taxon>Bacillati</taxon>
        <taxon>Actinomycetota</taxon>
        <taxon>Actinomycetes</taxon>
        <taxon>Actinomycetales</taxon>
        <taxon>Actinomycetaceae</taxon>
        <taxon>Arcanobacterium</taxon>
    </lineage>
</organism>
<accession>A0ABY5AFK6</accession>
<keyword evidence="4" id="KW-1185">Reference proteome</keyword>
<dbReference type="InterPro" id="IPR029058">
    <property type="entry name" value="AB_hydrolase_fold"/>
</dbReference>
<proteinExistence type="predicted"/>
<evidence type="ECO:0000256" key="1">
    <source>
        <dbReference type="ARBA" id="ARBA00022801"/>
    </source>
</evidence>
<protein>
    <submittedName>
        <fullName evidence="3">Alpha/beta hydrolase fold domain-containing protein</fullName>
    </submittedName>
</protein>
<name>A0ABY5AFK6_9ACTO</name>
<gene>
    <name evidence="3" type="ORF">NG665_05165</name>
</gene>
<dbReference type="GO" id="GO:0016787">
    <property type="term" value="F:hydrolase activity"/>
    <property type="evidence" value="ECO:0007669"/>
    <property type="project" value="UniProtKB-KW"/>
</dbReference>
<dbReference type="Pfam" id="PF07859">
    <property type="entry name" value="Abhydrolase_3"/>
    <property type="match status" value="1"/>
</dbReference>